<gene>
    <name evidence="3" type="primary">jg17821</name>
    <name evidence="3" type="ORF">PAEG_LOCUS25227</name>
</gene>
<dbReference type="PANTHER" id="PTHR10174:SF213">
    <property type="entry name" value="CRAL-TRIO DOMAIN-CONTAINING PROTEIN"/>
    <property type="match status" value="1"/>
</dbReference>
<reference evidence="3" key="1">
    <citation type="submission" date="2022-03" db="EMBL/GenBank/DDBJ databases">
        <authorList>
            <person name="Lindestad O."/>
        </authorList>
    </citation>
    <scope>NUCLEOTIDE SEQUENCE</scope>
</reference>
<dbReference type="InterPro" id="IPR036865">
    <property type="entry name" value="CRAL-TRIO_dom_sf"/>
</dbReference>
<proteinExistence type="predicted"/>
<dbReference type="Proteomes" id="UP000838756">
    <property type="component" value="Unassembled WGS sequence"/>
</dbReference>
<dbReference type="PROSITE" id="PS50191">
    <property type="entry name" value="CRAL_TRIO"/>
    <property type="match status" value="1"/>
</dbReference>
<name>A0A8S4SLG4_9NEOP</name>
<dbReference type="GO" id="GO:1902936">
    <property type="term" value="F:phosphatidylinositol bisphosphate binding"/>
    <property type="evidence" value="ECO:0007669"/>
    <property type="project" value="TreeGrafter"/>
</dbReference>
<evidence type="ECO:0000256" key="1">
    <source>
        <dbReference type="SAM" id="MobiDB-lite"/>
    </source>
</evidence>
<dbReference type="PANTHER" id="PTHR10174">
    <property type="entry name" value="ALPHA-TOCOPHEROL TRANSFER PROTEIN-RELATED"/>
    <property type="match status" value="1"/>
</dbReference>
<feature type="domain" description="CRAL-TRIO" evidence="2">
    <location>
        <begin position="157"/>
        <end position="278"/>
    </location>
</feature>
<feature type="compositionally biased region" description="Polar residues" evidence="1">
    <location>
        <begin position="10"/>
        <end position="24"/>
    </location>
</feature>
<keyword evidence="4" id="KW-1185">Reference proteome</keyword>
<evidence type="ECO:0000259" key="2">
    <source>
        <dbReference type="PROSITE" id="PS50191"/>
    </source>
</evidence>
<comment type="caution">
    <text evidence="3">The sequence shown here is derived from an EMBL/GenBank/DDBJ whole genome shotgun (WGS) entry which is preliminary data.</text>
</comment>
<accession>A0A8S4SLG4</accession>
<evidence type="ECO:0000313" key="3">
    <source>
        <dbReference type="EMBL" id="CAH2266257.1"/>
    </source>
</evidence>
<protein>
    <submittedName>
        <fullName evidence="3">Jg17821 protein</fullName>
    </submittedName>
</protein>
<evidence type="ECO:0000313" key="4">
    <source>
        <dbReference type="Proteomes" id="UP000838756"/>
    </source>
</evidence>
<dbReference type="SUPFAM" id="SSF52087">
    <property type="entry name" value="CRAL/TRIO domain"/>
    <property type="match status" value="1"/>
</dbReference>
<dbReference type="OrthoDB" id="6432525at2759"/>
<dbReference type="Gene3D" id="3.40.525.10">
    <property type="entry name" value="CRAL-TRIO lipid binding domain"/>
    <property type="match status" value="1"/>
</dbReference>
<dbReference type="PRINTS" id="PR00180">
    <property type="entry name" value="CRETINALDHBP"/>
</dbReference>
<dbReference type="AlphaFoldDB" id="A0A8S4SLG4"/>
<sequence length="332" mass="37423">MRMPGIDPGTTKTTALTASPGRSSKSINSVRINTRMISMEEEYKKTGVTPSDIAALRGWLKTQPHLPEKYITDFDLLLAYYCCFKSSAVAKKVLDINFTLRTLFTNLFQNRVVDKSIIKTLDVVCALPLKASSIDKHYRVIYHSLIDHDAKNFIFTDVIRTVLMLVDVTQYRDGTAPGYLILIDLNGVSLSHITKLDLQTVQQILYFLQEAILIRLRGVHFLNAPSYIDRLMMILRPFIKKELMNMVCIHSAGSNSIEKLIPVEALPIEAGGKFKSYAEAKSEATELLLSNKEFFINENKKRVVESLRPGKPKTITDIFGGIEGSFKKLDID</sequence>
<feature type="region of interest" description="Disordered" evidence="1">
    <location>
        <begin position="1"/>
        <end position="24"/>
    </location>
</feature>
<dbReference type="EMBL" id="CAKXAJ010026304">
    <property type="protein sequence ID" value="CAH2266257.1"/>
    <property type="molecule type" value="Genomic_DNA"/>
</dbReference>
<organism evidence="3 4">
    <name type="scientific">Pararge aegeria aegeria</name>
    <dbReference type="NCBI Taxonomy" id="348720"/>
    <lineage>
        <taxon>Eukaryota</taxon>
        <taxon>Metazoa</taxon>
        <taxon>Ecdysozoa</taxon>
        <taxon>Arthropoda</taxon>
        <taxon>Hexapoda</taxon>
        <taxon>Insecta</taxon>
        <taxon>Pterygota</taxon>
        <taxon>Neoptera</taxon>
        <taxon>Endopterygota</taxon>
        <taxon>Lepidoptera</taxon>
        <taxon>Glossata</taxon>
        <taxon>Ditrysia</taxon>
        <taxon>Papilionoidea</taxon>
        <taxon>Nymphalidae</taxon>
        <taxon>Satyrinae</taxon>
        <taxon>Satyrini</taxon>
        <taxon>Parargina</taxon>
        <taxon>Pararge</taxon>
    </lineage>
</organism>
<dbReference type="InterPro" id="IPR001251">
    <property type="entry name" value="CRAL-TRIO_dom"/>
</dbReference>
<dbReference type="SMART" id="SM00516">
    <property type="entry name" value="SEC14"/>
    <property type="match status" value="1"/>
</dbReference>
<dbReference type="GO" id="GO:0016020">
    <property type="term" value="C:membrane"/>
    <property type="evidence" value="ECO:0007669"/>
    <property type="project" value="TreeGrafter"/>
</dbReference>
<dbReference type="CDD" id="cd00170">
    <property type="entry name" value="SEC14"/>
    <property type="match status" value="1"/>
</dbReference>
<dbReference type="Pfam" id="PF00650">
    <property type="entry name" value="CRAL_TRIO"/>
    <property type="match status" value="1"/>
</dbReference>